<evidence type="ECO:0000256" key="2">
    <source>
        <dbReference type="ARBA" id="ARBA00003444"/>
    </source>
</evidence>
<dbReference type="InterPro" id="IPR015424">
    <property type="entry name" value="PyrdxlP-dep_Trfase"/>
</dbReference>
<comment type="catalytic activity">
    <reaction evidence="9">
        <text>O-phospho-L-threonine + H(+) = (R)-1-aminopropan-2-yl phosphate + CO2</text>
        <dbReference type="Rhea" id="RHEA:11492"/>
        <dbReference type="ChEBI" id="CHEBI:15378"/>
        <dbReference type="ChEBI" id="CHEBI:16526"/>
        <dbReference type="ChEBI" id="CHEBI:58563"/>
        <dbReference type="ChEBI" id="CHEBI:58675"/>
        <dbReference type="EC" id="4.1.1.81"/>
    </reaction>
</comment>
<dbReference type="InterPro" id="IPR015421">
    <property type="entry name" value="PyrdxlP-dep_Trfase_major"/>
</dbReference>
<evidence type="ECO:0000313" key="11">
    <source>
        <dbReference type="EMBL" id="MBR9972883.1"/>
    </source>
</evidence>
<dbReference type="PANTHER" id="PTHR42885:SF1">
    <property type="entry name" value="THREONINE-PHOSPHATE DECARBOXYLASE"/>
    <property type="match status" value="1"/>
</dbReference>
<protein>
    <recommendedName>
        <fullName evidence="4">threonine-phosphate decarboxylase</fullName>
        <ecNumber evidence="4">4.1.1.81</ecNumber>
    </recommendedName>
    <alternativeName>
        <fullName evidence="8">L-threonine-O-3-phosphate decarboxylase</fullName>
    </alternativeName>
</protein>
<accession>A0ABS5IEP7</accession>
<dbReference type="InterPro" id="IPR015422">
    <property type="entry name" value="PyrdxlP-dep_Trfase_small"/>
</dbReference>
<dbReference type="InterPro" id="IPR005860">
    <property type="entry name" value="CobD"/>
</dbReference>
<dbReference type="PANTHER" id="PTHR42885">
    <property type="entry name" value="HISTIDINOL-PHOSPHATE AMINOTRANSFERASE-RELATED"/>
    <property type="match status" value="1"/>
</dbReference>
<evidence type="ECO:0000256" key="7">
    <source>
        <dbReference type="ARBA" id="ARBA00023239"/>
    </source>
</evidence>
<name>A0ABS5IEP7_9PROT</name>
<keyword evidence="5" id="KW-0169">Cobalamin biosynthesis</keyword>
<comment type="cofactor">
    <cofactor evidence="1">
        <name>pyridoxal 5'-phosphate</name>
        <dbReference type="ChEBI" id="CHEBI:597326"/>
    </cofactor>
</comment>
<feature type="domain" description="Aminotransferase class I/classII large" evidence="10">
    <location>
        <begin position="71"/>
        <end position="318"/>
    </location>
</feature>
<evidence type="ECO:0000313" key="12">
    <source>
        <dbReference type="Proteomes" id="UP000680714"/>
    </source>
</evidence>
<dbReference type="Gene3D" id="3.90.1150.10">
    <property type="entry name" value="Aspartate Aminotransferase, domain 1"/>
    <property type="match status" value="1"/>
</dbReference>
<evidence type="ECO:0000259" key="10">
    <source>
        <dbReference type="Pfam" id="PF00155"/>
    </source>
</evidence>
<dbReference type="GO" id="GO:0048472">
    <property type="term" value="F:threonine-phosphate decarboxylase activity"/>
    <property type="evidence" value="ECO:0007669"/>
    <property type="project" value="UniProtKB-EC"/>
</dbReference>
<dbReference type="InterPro" id="IPR004839">
    <property type="entry name" value="Aminotransferase_I/II_large"/>
</dbReference>
<dbReference type="Gene3D" id="3.40.640.10">
    <property type="entry name" value="Type I PLP-dependent aspartate aminotransferase-like (Major domain)"/>
    <property type="match status" value="1"/>
</dbReference>
<dbReference type="InterPro" id="IPR004838">
    <property type="entry name" value="NHTrfase_class1_PyrdxlP-BS"/>
</dbReference>
<reference evidence="11 12" key="1">
    <citation type="submission" date="2021-04" db="EMBL/GenBank/DDBJ databases">
        <title>Magnetospirillum sulfuroxidans sp. nov., a facultative chemolithoautotrophic sulfur-oxidizing alphaproteobacterium isolated from freshwater sediment and proposals for Paramagetospirillum gen. nov., and Magnetospirillaceae fam. nov.</title>
        <authorList>
            <person name="Koziaeva V."/>
            <person name="Geelhoed J.S."/>
            <person name="Sorokin D.Y."/>
            <person name="Grouzdev D.S."/>
        </authorList>
    </citation>
    <scope>NUCLEOTIDE SEQUENCE [LARGE SCALE GENOMIC DNA]</scope>
    <source>
        <strain evidence="11 12">J10</strain>
    </source>
</reference>
<organism evidence="11 12">
    <name type="scientific">Magnetospirillum sulfuroxidans</name>
    <dbReference type="NCBI Taxonomy" id="611300"/>
    <lineage>
        <taxon>Bacteria</taxon>
        <taxon>Pseudomonadati</taxon>
        <taxon>Pseudomonadota</taxon>
        <taxon>Alphaproteobacteria</taxon>
        <taxon>Rhodospirillales</taxon>
        <taxon>Rhodospirillaceae</taxon>
        <taxon>Magnetospirillum</taxon>
    </lineage>
</organism>
<dbReference type="Pfam" id="PF00155">
    <property type="entry name" value="Aminotran_1_2"/>
    <property type="match status" value="1"/>
</dbReference>
<comment type="pathway">
    <text evidence="3">Cofactor biosynthesis; adenosylcobalamin biosynthesis.</text>
</comment>
<evidence type="ECO:0000256" key="6">
    <source>
        <dbReference type="ARBA" id="ARBA00022898"/>
    </source>
</evidence>
<gene>
    <name evidence="11" type="ORF">KEC16_14250</name>
</gene>
<evidence type="ECO:0000256" key="1">
    <source>
        <dbReference type="ARBA" id="ARBA00001933"/>
    </source>
</evidence>
<keyword evidence="7 11" id="KW-0456">Lyase</keyword>
<dbReference type="Proteomes" id="UP000680714">
    <property type="component" value="Unassembled WGS sequence"/>
</dbReference>
<sequence>MAMSLPIHGGDLAAAERRWGKPEHNWLDLSTGLNPWPYALPHLPAESWRRLPGEAEETALRASAAGAYGCAVDQVLAGPGSSALIQAVARSVSPRRVAVVSPTYGEHVAAWKAAGHAVSEVAIPADAAGADVVVLVNPNNPDGRQFTVAEIQALSERFALVVVDEAFADVAPDLSVASHVGAGHVGSGLMVLRSFGKFYGLAGLRLGFCLAAPELLAAVAAQLGPWPVSGPALAIGAAALSDRVWADASRAHLANAAGRLDAVLTKAGLHGLGGTSLFRLVEHPDAGNLYDRLGRAGILVRAFALRPTWLRFGLPGGEAPLRRLEQALT</sequence>
<comment type="function">
    <text evidence="2">Decarboxylates L-threonine-O-3-phosphate to yield (R)-1-amino-2-propanol O-2-phosphate, the precursor for the linkage between the nucleotide loop and the corrin ring in cobalamin.</text>
</comment>
<keyword evidence="12" id="KW-1185">Reference proteome</keyword>
<keyword evidence="6" id="KW-0663">Pyridoxal phosphate</keyword>
<evidence type="ECO:0000256" key="3">
    <source>
        <dbReference type="ARBA" id="ARBA00004953"/>
    </source>
</evidence>
<proteinExistence type="predicted"/>
<comment type="caution">
    <text evidence="11">The sequence shown here is derived from an EMBL/GenBank/DDBJ whole genome shotgun (WGS) entry which is preliminary data.</text>
</comment>
<dbReference type="PROSITE" id="PS00105">
    <property type="entry name" value="AA_TRANSFER_CLASS_1"/>
    <property type="match status" value="1"/>
</dbReference>
<dbReference type="EC" id="4.1.1.81" evidence="4"/>
<dbReference type="EMBL" id="JAGTUF010000014">
    <property type="protein sequence ID" value="MBR9972883.1"/>
    <property type="molecule type" value="Genomic_DNA"/>
</dbReference>
<evidence type="ECO:0000256" key="4">
    <source>
        <dbReference type="ARBA" id="ARBA00012285"/>
    </source>
</evidence>
<evidence type="ECO:0000256" key="9">
    <source>
        <dbReference type="ARBA" id="ARBA00048531"/>
    </source>
</evidence>
<dbReference type="SUPFAM" id="SSF53383">
    <property type="entry name" value="PLP-dependent transferases"/>
    <property type="match status" value="1"/>
</dbReference>
<dbReference type="NCBIfam" id="TIGR01140">
    <property type="entry name" value="L_thr_O3P_dcar"/>
    <property type="match status" value="1"/>
</dbReference>
<evidence type="ECO:0000256" key="8">
    <source>
        <dbReference type="ARBA" id="ARBA00029996"/>
    </source>
</evidence>
<evidence type="ECO:0000256" key="5">
    <source>
        <dbReference type="ARBA" id="ARBA00022573"/>
    </source>
</evidence>
<dbReference type="CDD" id="cd00609">
    <property type="entry name" value="AAT_like"/>
    <property type="match status" value="1"/>
</dbReference>